<feature type="transmembrane region" description="Helical" evidence="1">
    <location>
        <begin position="78"/>
        <end position="98"/>
    </location>
</feature>
<keyword evidence="1" id="KW-0472">Membrane</keyword>
<gene>
    <name evidence="3" type="ORF">Aargi30884_28890</name>
</gene>
<name>A0A6N4TL56_9FIRM</name>
<reference evidence="4" key="1">
    <citation type="submission" date="2019-05" db="EMBL/GenBank/DDBJ databases">
        <title>Complete genome sequencing of Absiella argi strain JCM 30884.</title>
        <authorList>
            <person name="Sakamoto M."/>
            <person name="Murakami T."/>
            <person name="Mori H."/>
        </authorList>
    </citation>
    <scope>NUCLEOTIDE SEQUENCE [LARGE SCALE GENOMIC DNA]</scope>
    <source>
        <strain evidence="4">JCM 30884</strain>
    </source>
</reference>
<keyword evidence="4" id="KW-1185">Reference proteome</keyword>
<feature type="transmembrane region" description="Helical" evidence="1">
    <location>
        <begin position="7"/>
        <end position="25"/>
    </location>
</feature>
<accession>A0A6N4TL56</accession>
<dbReference type="Pfam" id="PF22570">
    <property type="entry name" value="LiaF-TM"/>
    <property type="match status" value="1"/>
</dbReference>
<dbReference type="InterPro" id="IPR054331">
    <property type="entry name" value="LiaF_TM"/>
</dbReference>
<dbReference type="EMBL" id="AP019695">
    <property type="protein sequence ID" value="BBK23986.1"/>
    <property type="molecule type" value="Genomic_DNA"/>
</dbReference>
<keyword evidence="1" id="KW-0812">Transmembrane</keyword>
<feature type="domain" description="LiaF transmembrane" evidence="2">
    <location>
        <begin position="7"/>
        <end position="103"/>
    </location>
</feature>
<feature type="transmembrane region" description="Helical" evidence="1">
    <location>
        <begin position="54"/>
        <end position="72"/>
    </location>
</feature>
<evidence type="ECO:0000313" key="3">
    <source>
        <dbReference type="EMBL" id="BBK23986.1"/>
    </source>
</evidence>
<dbReference type="KEGG" id="aarg:Aargi30884_28890"/>
<dbReference type="RefSeq" id="WP_163052599.1">
    <property type="nucleotide sequence ID" value="NZ_AP019695.1"/>
</dbReference>
<dbReference type="Proteomes" id="UP000464754">
    <property type="component" value="Chromosome"/>
</dbReference>
<evidence type="ECO:0000259" key="2">
    <source>
        <dbReference type="Pfam" id="PF22570"/>
    </source>
</evidence>
<proteinExistence type="predicted"/>
<protein>
    <submittedName>
        <fullName evidence="3">Membrane protein</fullName>
    </submittedName>
</protein>
<feature type="transmembrane region" description="Helical" evidence="1">
    <location>
        <begin position="31"/>
        <end position="47"/>
    </location>
</feature>
<organism evidence="3 4">
    <name type="scientific">Amedibacterium intestinale</name>
    <dbReference type="NCBI Taxonomy" id="2583452"/>
    <lineage>
        <taxon>Bacteria</taxon>
        <taxon>Bacillati</taxon>
        <taxon>Bacillota</taxon>
        <taxon>Erysipelotrichia</taxon>
        <taxon>Erysipelotrichales</taxon>
        <taxon>Erysipelotrichaceae</taxon>
        <taxon>Amedibacterium</taxon>
    </lineage>
</organism>
<keyword evidence="1" id="KW-1133">Transmembrane helix</keyword>
<evidence type="ECO:0000256" key="1">
    <source>
        <dbReference type="SAM" id="Phobius"/>
    </source>
</evidence>
<evidence type="ECO:0000313" key="4">
    <source>
        <dbReference type="Proteomes" id="UP000464754"/>
    </source>
</evidence>
<dbReference type="AlphaFoldDB" id="A0A6N4TL56"/>
<sequence length="240" mass="27497">MKKQRWFWGFFFILSGILIIVSKLNLIPIEISAWSLFFTIFFVATTIQSILHKNVFGTLFSLAFLAIIYAKPLGIQAITPWTLLATTLLISIGISMVYRPKKNIYKNCSKKAESLYGNTNMQYEQSNDGFYKMHTNLNSSTRYIHTDDFKGADIRCRLGSMKIYFDQANIQGNHTDIYLDIELSSVELFFPKTWKIEKNFNQSMSGCNEDELFSNETTIIEATVTLHGSLTTSGLDIHYI</sequence>